<gene>
    <name evidence="1" type="ORF">V1264_006776</name>
</gene>
<comment type="caution">
    <text evidence="1">The sequence shown here is derived from an EMBL/GenBank/DDBJ whole genome shotgun (WGS) entry which is preliminary data.</text>
</comment>
<dbReference type="EMBL" id="JBAMIC010000018">
    <property type="protein sequence ID" value="KAK7095356.1"/>
    <property type="molecule type" value="Genomic_DNA"/>
</dbReference>
<sequence>MQRIIADDPQLRQDLCQCLQVGYNVDPVPFCLTSDDLATPSQWWQRRMADAGTDPAMSDDAYLDLIARLARPGSKVTVNRSQTPRVSQTPRRTRDHYIRMNTTGEAVVETANRFTPAHVVLHPLQVEILNLELPRLFLTGPPGTGICIMLVLKGLEWLRQGNQVHVISTWYGSEASSHLIVSQMKQMAGPDGVHLIRMHSLDLDQDDLAASEALVIRLADTAVEGQLFLVANEVFNEATVDRPFTDFCDSLLSRVPGLHLWSASQYPDYGPPMLTQKVLTEPLRIPPSVTRQLQQCGYTGQDREVLGYTEAIGPLPSDGLVPIELVHAGDGHSAFEAPDCVQCGQEVGRTLKRLHIDGLSLGKGRPENPRYRDVLILSRGNVLHDEKTDATGNVTHAASGFIQGLRESGIPVTVLARGDAAGLRDLATMAGPDHVVAAFCADVKDLERKIVVWVQSSEFRQGEDEGRRQACGCCSSQLVFVRPPPDQEYPSSDDGEQ</sequence>
<evidence type="ECO:0000313" key="2">
    <source>
        <dbReference type="Proteomes" id="UP001374579"/>
    </source>
</evidence>
<evidence type="ECO:0000313" key="1">
    <source>
        <dbReference type="EMBL" id="KAK7095356.1"/>
    </source>
</evidence>
<proteinExistence type="predicted"/>
<keyword evidence="2" id="KW-1185">Reference proteome</keyword>
<accession>A0AAN9G4V5</accession>
<dbReference type="AlphaFoldDB" id="A0AAN9G4V5"/>
<name>A0AAN9G4V5_9CAEN</name>
<protein>
    <submittedName>
        <fullName evidence="1">Uncharacterized protein</fullName>
    </submittedName>
</protein>
<organism evidence="1 2">
    <name type="scientific">Littorina saxatilis</name>
    <dbReference type="NCBI Taxonomy" id="31220"/>
    <lineage>
        <taxon>Eukaryota</taxon>
        <taxon>Metazoa</taxon>
        <taxon>Spiralia</taxon>
        <taxon>Lophotrochozoa</taxon>
        <taxon>Mollusca</taxon>
        <taxon>Gastropoda</taxon>
        <taxon>Caenogastropoda</taxon>
        <taxon>Littorinimorpha</taxon>
        <taxon>Littorinoidea</taxon>
        <taxon>Littorinidae</taxon>
        <taxon>Littorina</taxon>
    </lineage>
</organism>
<dbReference type="Proteomes" id="UP001374579">
    <property type="component" value="Unassembled WGS sequence"/>
</dbReference>
<reference evidence="1 2" key="1">
    <citation type="submission" date="2024-02" db="EMBL/GenBank/DDBJ databases">
        <title>Chromosome-scale genome assembly of the rough periwinkle Littorina saxatilis.</title>
        <authorList>
            <person name="De Jode A."/>
            <person name="Faria R."/>
            <person name="Formenti G."/>
            <person name="Sims Y."/>
            <person name="Smith T.P."/>
            <person name="Tracey A."/>
            <person name="Wood J.M.D."/>
            <person name="Zagrodzka Z.B."/>
            <person name="Johannesson K."/>
            <person name="Butlin R.K."/>
            <person name="Leder E.H."/>
        </authorList>
    </citation>
    <scope>NUCLEOTIDE SEQUENCE [LARGE SCALE GENOMIC DNA]</scope>
    <source>
        <strain evidence="1">Snail1</strain>
        <tissue evidence="1">Muscle</tissue>
    </source>
</reference>